<sequence length="456" mass="51655">MYKIGEIIKSQDEFFKLGRTRDIDFRISSLIKLKNGICRYEDAIFDALKRDLGKSKAESYMTEIGFVLDEINFVIKNLRKWSKPKRVKTSISQIPGKSYIYREPYGKVLIMSPWNYPFQLSIAPLIGAIAGGNCAVIKPSEYSTYTSSLLKSLIEEVFESEYVKVIEGGREINQRILKEKFDYIFFTGSVEVGKIVMQAASSSLTPLTLELGGKSPCIVDRECNISTAAKKIAWGKFINSGQTCVAPDYLVIHKDVKSKFIECFKENIKKFYGDNPIKSSDYSKIINIKHFERLESYLNTGNILVGGELDVKNRKISPTLIDNISMEDNIMKEEIFGPILPIIEYEDVNEAISFIIEMPKPLALYLFTDNKSIEKKILNEVSFGGGCVNDTIIHLASSHMPFGGVGNSGIGSYHGKFSYDTFTHSKSILKKYNFFDTNLRYPPYKGKLEKIKKILK</sequence>
<dbReference type="CDD" id="cd07136">
    <property type="entry name" value="ALDH_YwdH-P39616"/>
    <property type="match status" value="1"/>
</dbReference>
<dbReference type="InterPro" id="IPR016161">
    <property type="entry name" value="Ald_DH/histidinol_DH"/>
</dbReference>
<evidence type="ECO:0000256" key="5">
    <source>
        <dbReference type="PIRSR" id="PIRSR036492-1"/>
    </source>
</evidence>
<comment type="caution">
    <text evidence="9">The sequence shown here is derived from an EMBL/GenBank/DDBJ whole genome shotgun (WGS) entry which is preliminary data.</text>
</comment>
<feature type="active site" evidence="5">
    <location>
        <position position="244"/>
    </location>
</feature>
<dbReference type="FunFam" id="3.40.309.10:FF:000003">
    <property type="entry name" value="Aldehyde dehydrogenase"/>
    <property type="match status" value="1"/>
</dbReference>
<dbReference type="OrthoDB" id="9762913at2"/>
<keyword evidence="2 4" id="KW-0560">Oxidoreductase</keyword>
<proteinExistence type="inferred from homology"/>
<dbReference type="SUPFAM" id="SSF53720">
    <property type="entry name" value="ALDH-like"/>
    <property type="match status" value="1"/>
</dbReference>
<dbReference type="Gene3D" id="3.40.605.10">
    <property type="entry name" value="Aldehyde Dehydrogenase, Chain A, domain 1"/>
    <property type="match status" value="1"/>
</dbReference>
<dbReference type="PANTHER" id="PTHR43570">
    <property type="entry name" value="ALDEHYDE DEHYDROGENASE"/>
    <property type="match status" value="1"/>
</dbReference>
<evidence type="ECO:0000256" key="7">
    <source>
        <dbReference type="RuleBase" id="RU003345"/>
    </source>
</evidence>
<dbReference type="InterPro" id="IPR016163">
    <property type="entry name" value="Ald_DH_C"/>
</dbReference>
<dbReference type="FunFam" id="3.40.605.10:FF:000004">
    <property type="entry name" value="Aldehyde dehydrogenase"/>
    <property type="match status" value="1"/>
</dbReference>
<dbReference type="Gene3D" id="3.40.309.10">
    <property type="entry name" value="Aldehyde Dehydrogenase, Chain A, domain 2"/>
    <property type="match status" value="1"/>
</dbReference>
<protein>
    <recommendedName>
        <fullName evidence="4">Aldehyde dehydrogenase</fullName>
    </recommendedName>
</protein>
<feature type="active site" evidence="5 6">
    <location>
        <position position="210"/>
    </location>
</feature>
<keyword evidence="10" id="KW-1185">Reference proteome</keyword>
<dbReference type="GO" id="GO:0005737">
    <property type="term" value="C:cytoplasm"/>
    <property type="evidence" value="ECO:0007669"/>
    <property type="project" value="TreeGrafter"/>
</dbReference>
<evidence type="ECO:0000256" key="4">
    <source>
        <dbReference type="PIRNR" id="PIRNR036492"/>
    </source>
</evidence>
<evidence type="ECO:0000256" key="1">
    <source>
        <dbReference type="ARBA" id="ARBA00009986"/>
    </source>
</evidence>
<dbReference type="PIRSF" id="PIRSF036492">
    <property type="entry name" value="ALDH"/>
    <property type="match status" value="1"/>
</dbReference>
<evidence type="ECO:0000256" key="2">
    <source>
        <dbReference type="ARBA" id="ARBA00023002"/>
    </source>
</evidence>
<comment type="similarity">
    <text evidence="1 4 7">Belongs to the aldehyde dehydrogenase family.</text>
</comment>
<feature type="domain" description="Aldehyde dehydrogenase" evidence="8">
    <location>
        <begin position="9"/>
        <end position="428"/>
    </location>
</feature>
<dbReference type="STRING" id="1121307.CLCY_1c03780"/>
<dbReference type="PROSITE" id="PS00687">
    <property type="entry name" value="ALDEHYDE_DEHYDR_GLU"/>
    <property type="match status" value="1"/>
</dbReference>
<evidence type="ECO:0000313" key="9">
    <source>
        <dbReference type="EMBL" id="KMT21144.1"/>
    </source>
</evidence>
<dbReference type="Pfam" id="PF00171">
    <property type="entry name" value="Aldedh"/>
    <property type="match status" value="1"/>
</dbReference>
<organism evidence="9 10">
    <name type="scientific">Clostridium cylindrosporum DSM 605</name>
    <dbReference type="NCBI Taxonomy" id="1121307"/>
    <lineage>
        <taxon>Bacteria</taxon>
        <taxon>Bacillati</taxon>
        <taxon>Bacillota</taxon>
        <taxon>Clostridia</taxon>
        <taxon>Eubacteriales</taxon>
        <taxon>Clostridiaceae</taxon>
        <taxon>Clostridium</taxon>
    </lineage>
</organism>
<dbReference type="AlphaFoldDB" id="A0A0J8DA03"/>
<gene>
    <name evidence="9" type="primary">ywdH</name>
    <name evidence="9" type="ORF">CLCY_1c03780</name>
</gene>
<accession>A0A0J8DA03</accession>
<dbReference type="PANTHER" id="PTHR43570:SF16">
    <property type="entry name" value="ALDEHYDE DEHYDROGENASE TYPE III, ISOFORM Q"/>
    <property type="match status" value="1"/>
</dbReference>
<name>A0A0J8DA03_CLOCY</name>
<dbReference type="GO" id="GO:0006081">
    <property type="term" value="P:aldehyde metabolic process"/>
    <property type="evidence" value="ECO:0007669"/>
    <property type="project" value="InterPro"/>
</dbReference>
<dbReference type="PROSITE" id="PS00070">
    <property type="entry name" value="ALDEHYDE_DEHYDR_CYS"/>
    <property type="match status" value="1"/>
</dbReference>
<dbReference type="EMBL" id="LFVU01000028">
    <property type="protein sequence ID" value="KMT21144.1"/>
    <property type="molecule type" value="Genomic_DNA"/>
</dbReference>
<dbReference type="InterPro" id="IPR029510">
    <property type="entry name" value="Ald_DH_CS_GLU"/>
</dbReference>
<dbReference type="InterPro" id="IPR012394">
    <property type="entry name" value="Aldehyde_DH_NAD(P)"/>
</dbReference>
<evidence type="ECO:0000256" key="6">
    <source>
        <dbReference type="PROSITE-ProRule" id="PRU10007"/>
    </source>
</evidence>
<dbReference type="Proteomes" id="UP000036756">
    <property type="component" value="Unassembled WGS sequence"/>
</dbReference>
<evidence type="ECO:0000313" key="10">
    <source>
        <dbReference type="Proteomes" id="UP000036756"/>
    </source>
</evidence>
<dbReference type="InterPro" id="IPR016160">
    <property type="entry name" value="Ald_DH_CS_CYS"/>
</dbReference>
<evidence type="ECO:0000256" key="3">
    <source>
        <dbReference type="ARBA" id="ARBA00023027"/>
    </source>
</evidence>
<dbReference type="GO" id="GO:0004029">
    <property type="term" value="F:aldehyde dehydrogenase (NAD+) activity"/>
    <property type="evidence" value="ECO:0007669"/>
    <property type="project" value="TreeGrafter"/>
</dbReference>
<dbReference type="PATRIC" id="fig|1121307.3.peg.743"/>
<reference evidence="9 10" key="1">
    <citation type="submission" date="2015-06" db="EMBL/GenBank/DDBJ databases">
        <title>Draft genome sequence of the purine-degrading Clostridium cylindrosporum HC-1 (DSM 605).</title>
        <authorList>
            <person name="Poehlein A."/>
            <person name="Schiel-Bengelsdorf B."/>
            <person name="Bengelsdorf F."/>
            <person name="Daniel R."/>
            <person name="Duerre P."/>
        </authorList>
    </citation>
    <scope>NUCLEOTIDE SEQUENCE [LARGE SCALE GENOMIC DNA]</scope>
    <source>
        <strain evidence="9 10">DSM 605</strain>
    </source>
</reference>
<keyword evidence="3" id="KW-0520">NAD</keyword>
<dbReference type="RefSeq" id="WP_048571521.1">
    <property type="nucleotide sequence ID" value="NZ_LFVU01000028.1"/>
</dbReference>
<dbReference type="InterPro" id="IPR015590">
    <property type="entry name" value="Aldehyde_DH_dom"/>
</dbReference>
<evidence type="ECO:0000259" key="8">
    <source>
        <dbReference type="Pfam" id="PF00171"/>
    </source>
</evidence>
<dbReference type="InterPro" id="IPR016162">
    <property type="entry name" value="Ald_DH_N"/>
</dbReference>